<sequence>MKRILEDGYHGSKFILDPQDDYPNHYLQMDNDLAQINQASQKFQDDVDRGSKGVIGARYLVSNPQYSWYWSLTDDIYMDLDLVTKFFEELERKYDPYSQIVIKGQCLCNHGYRYLQGGAGYIFSNLAAKKFNEISINWLQTMTQFDDLHFKDVLDAFNLTTDDIAINNIFGYRAGDILKYPNFQKCPSNISKTCCGYDSIYPMNKLMVIHENYMNVMEVAVLFVSQIKQKNESLYHYYYGDPWELTPCKL</sequence>
<keyword evidence="2" id="KW-1185">Reference proteome</keyword>
<organism evidence="1 2">
    <name type="scientific">Trichomonas vaginalis (strain ATCC PRA-98 / G3)</name>
    <dbReference type="NCBI Taxonomy" id="412133"/>
    <lineage>
        <taxon>Eukaryota</taxon>
        <taxon>Metamonada</taxon>
        <taxon>Parabasalia</taxon>
        <taxon>Trichomonadida</taxon>
        <taxon>Trichomonadidae</taxon>
        <taxon>Trichomonas</taxon>
    </lineage>
</organism>
<evidence type="ECO:0000313" key="2">
    <source>
        <dbReference type="Proteomes" id="UP000001542"/>
    </source>
</evidence>
<dbReference type="OrthoDB" id="414175at2759"/>
<reference evidence="1" key="1">
    <citation type="submission" date="2006-10" db="EMBL/GenBank/DDBJ databases">
        <authorList>
            <person name="Amadeo P."/>
            <person name="Zhao Q."/>
            <person name="Wortman J."/>
            <person name="Fraser-Liggett C."/>
            <person name="Carlton J."/>
        </authorList>
    </citation>
    <scope>NUCLEOTIDE SEQUENCE</scope>
    <source>
        <strain evidence="1">G3</strain>
    </source>
</reference>
<dbReference type="InParanoid" id="A2FN09"/>
<accession>A2FN09</accession>
<name>A2FN09_TRIV3</name>
<dbReference type="VEuPathDB" id="TrichDB:TVAGG3_0634020"/>
<dbReference type="RefSeq" id="XP_001306637.1">
    <property type="nucleotide sequence ID" value="XM_001306636.1"/>
</dbReference>
<dbReference type="VEuPathDB" id="TrichDB:TVAG_458440"/>
<dbReference type="Proteomes" id="UP000001542">
    <property type="component" value="Unassembled WGS sequence"/>
</dbReference>
<evidence type="ECO:0000313" key="1">
    <source>
        <dbReference type="EMBL" id="EAX93707.1"/>
    </source>
</evidence>
<gene>
    <name evidence="1" type="ORF">TVAG_458440</name>
</gene>
<dbReference type="EMBL" id="DS113896">
    <property type="protein sequence ID" value="EAX93707.1"/>
    <property type="molecule type" value="Genomic_DNA"/>
</dbReference>
<reference evidence="1" key="2">
    <citation type="journal article" date="2007" name="Science">
        <title>Draft genome sequence of the sexually transmitted pathogen Trichomonas vaginalis.</title>
        <authorList>
            <person name="Carlton J.M."/>
            <person name="Hirt R.P."/>
            <person name="Silva J.C."/>
            <person name="Delcher A.L."/>
            <person name="Schatz M."/>
            <person name="Zhao Q."/>
            <person name="Wortman J.R."/>
            <person name="Bidwell S.L."/>
            <person name="Alsmark U.C.M."/>
            <person name="Besteiro S."/>
            <person name="Sicheritz-Ponten T."/>
            <person name="Noel C.J."/>
            <person name="Dacks J.B."/>
            <person name="Foster P.G."/>
            <person name="Simillion C."/>
            <person name="Van de Peer Y."/>
            <person name="Miranda-Saavedra D."/>
            <person name="Barton G.J."/>
            <person name="Westrop G.D."/>
            <person name="Mueller S."/>
            <person name="Dessi D."/>
            <person name="Fiori P.L."/>
            <person name="Ren Q."/>
            <person name="Paulsen I."/>
            <person name="Zhang H."/>
            <person name="Bastida-Corcuera F.D."/>
            <person name="Simoes-Barbosa A."/>
            <person name="Brown M.T."/>
            <person name="Hayes R.D."/>
            <person name="Mukherjee M."/>
            <person name="Okumura C.Y."/>
            <person name="Schneider R."/>
            <person name="Smith A.J."/>
            <person name="Vanacova S."/>
            <person name="Villalvazo M."/>
            <person name="Haas B.J."/>
            <person name="Pertea M."/>
            <person name="Feldblyum T.V."/>
            <person name="Utterback T.R."/>
            <person name="Shu C.L."/>
            <person name="Osoegawa K."/>
            <person name="de Jong P.J."/>
            <person name="Hrdy I."/>
            <person name="Horvathova L."/>
            <person name="Zubacova Z."/>
            <person name="Dolezal P."/>
            <person name="Malik S.B."/>
            <person name="Logsdon J.M. Jr."/>
            <person name="Henze K."/>
            <person name="Gupta A."/>
            <person name="Wang C.C."/>
            <person name="Dunne R.L."/>
            <person name="Upcroft J.A."/>
            <person name="Upcroft P."/>
            <person name="White O."/>
            <person name="Salzberg S.L."/>
            <person name="Tang P."/>
            <person name="Chiu C.-H."/>
            <person name="Lee Y.-S."/>
            <person name="Embley T.M."/>
            <person name="Coombs G.H."/>
            <person name="Mottram J.C."/>
            <person name="Tachezy J."/>
            <person name="Fraser-Liggett C.M."/>
            <person name="Johnson P.J."/>
        </authorList>
    </citation>
    <scope>NUCLEOTIDE SEQUENCE [LARGE SCALE GENOMIC DNA]</scope>
    <source>
        <strain evidence="1">G3</strain>
    </source>
</reference>
<dbReference type="GO" id="GO:0016263">
    <property type="term" value="F:glycoprotein-N-acetylgalactosamine 3-beta-galactosyltransferase activity"/>
    <property type="evidence" value="ECO:0000318"/>
    <property type="project" value="GO_Central"/>
</dbReference>
<dbReference type="AlphaFoldDB" id="A2FN09"/>
<dbReference type="KEGG" id="tva:4751431"/>
<protein>
    <submittedName>
        <fullName evidence="1">Uncharacterized protein</fullName>
    </submittedName>
</protein>
<proteinExistence type="predicted"/>